<dbReference type="SUPFAM" id="SSF55874">
    <property type="entry name" value="ATPase domain of HSP90 chaperone/DNA topoisomerase II/histidine kinase"/>
    <property type="match status" value="1"/>
</dbReference>
<dbReference type="Gene3D" id="3.30.450.40">
    <property type="match status" value="1"/>
</dbReference>
<dbReference type="EMBL" id="LLXX01000165">
    <property type="protein sequence ID" value="KRR00386.1"/>
    <property type="molecule type" value="Genomic_DNA"/>
</dbReference>
<dbReference type="PANTHER" id="PTHR43065:SF42">
    <property type="entry name" value="TWO-COMPONENT SENSOR PPRA"/>
    <property type="match status" value="1"/>
</dbReference>
<dbReference type="CDD" id="cd00082">
    <property type="entry name" value="HisKA"/>
    <property type="match status" value="1"/>
</dbReference>
<dbReference type="Pfam" id="PF02518">
    <property type="entry name" value="HATPase_c"/>
    <property type="match status" value="1"/>
</dbReference>
<dbReference type="SMART" id="SM00387">
    <property type="entry name" value="HATPase_c"/>
    <property type="match status" value="1"/>
</dbReference>
<comment type="catalytic activity">
    <reaction evidence="1">
        <text>ATP + protein L-histidine = ADP + protein N-phospho-L-histidine.</text>
        <dbReference type="EC" id="2.7.13.3"/>
    </reaction>
</comment>
<evidence type="ECO:0000259" key="5">
    <source>
        <dbReference type="PROSITE" id="PS50109"/>
    </source>
</evidence>
<feature type="region of interest" description="Disordered" evidence="4">
    <location>
        <begin position="1"/>
        <end position="51"/>
    </location>
</feature>
<dbReference type="SUPFAM" id="SSF55781">
    <property type="entry name" value="GAF domain-like"/>
    <property type="match status" value="1"/>
</dbReference>
<dbReference type="STRING" id="1518501.CQ10_39265"/>
<protein>
    <recommendedName>
        <fullName evidence="2">histidine kinase</fullName>
        <ecNumber evidence="2">2.7.13.3</ecNumber>
    </recommendedName>
</protein>
<dbReference type="Proteomes" id="UP000051913">
    <property type="component" value="Unassembled WGS sequence"/>
</dbReference>
<dbReference type="InterPro" id="IPR036097">
    <property type="entry name" value="HisK_dim/P_sf"/>
</dbReference>
<dbReference type="AlphaFoldDB" id="A0A0R3KY18"/>
<keyword evidence="3" id="KW-0597">Phosphoprotein</keyword>
<dbReference type="PANTHER" id="PTHR43065">
    <property type="entry name" value="SENSOR HISTIDINE KINASE"/>
    <property type="match status" value="1"/>
</dbReference>
<accession>A0A0R3KY18</accession>
<reference evidence="6 7" key="1">
    <citation type="submission" date="2014-03" db="EMBL/GenBank/DDBJ databases">
        <title>Bradyrhizobium valentinum sp. nov., isolated from effective nodules of Lupinus mariae-josephae, a lupine endemic of basic-lime soils in Eastern Spain.</title>
        <authorList>
            <person name="Duran D."/>
            <person name="Rey L."/>
            <person name="Navarro A."/>
            <person name="Busquets A."/>
            <person name="Imperial J."/>
            <person name="Ruiz-Argueso T."/>
        </authorList>
    </citation>
    <scope>NUCLEOTIDE SEQUENCE [LARGE SCALE GENOMIC DNA]</scope>
    <source>
        <strain evidence="6 7">LmjM3</strain>
    </source>
</reference>
<feature type="compositionally biased region" description="Low complexity" evidence="4">
    <location>
        <begin position="33"/>
        <end position="43"/>
    </location>
</feature>
<evidence type="ECO:0000313" key="6">
    <source>
        <dbReference type="EMBL" id="KRR00386.1"/>
    </source>
</evidence>
<evidence type="ECO:0000256" key="1">
    <source>
        <dbReference type="ARBA" id="ARBA00000085"/>
    </source>
</evidence>
<dbReference type="InterPro" id="IPR029016">
    <property type="entry name" value="GAF-like_dom_sf"/>
</dbReference>
<dbReference type="SMART" id="SM00065">
    <property type="entry name" value="GAF"/>
    <property type="match status" value="1"/>
</dbReference>
<evidence type="ECO:0000256" key="2">
    <source>
        <dbReference type="ARBA" id="ARBA00012438"/>
    </source>
</evidence>
<keyword evidence="7" id="KW-1185">Reference proteome</keyword>
<dbReference type="Gene3D" id="3.30.565.10">
    <property type="entry name" value="Histidine kinase-like ATPase, C-terminal domain"/>
    <property type="match status" value="1"/>
</dbReference>
<sequence length="503" mass="54305">MAYPEGLGQAMKAGGPTRSSSHATTTAKRRPAPKAARASSPAKTKVESPAKTEIEQLALELQEARERQAATAEVLSLISDSPTGIQPVFDRIIKNAARLCQSVLSAVYRRDGDHVHLVAYDQFSPESVAAVRKAYPAPLSSNNLISVAIRERRLVHEPDVLVSGGYSELQSTSGYRSILVVPMLRDEVAIGAIAVMRLEPQLFPKAQVELLKTFAGQAVIAIENTRLFAEVQERTRQLSQSLEDLRAAQDSLVQTEKLAALGRLVAGVAHEINTPVGTSLTVASALLNKTDRFEADVVSGGVRRSTLAEFIAASREAASQIMINLNHAIDLIQSFKQVASDRNVSDRRAFDLGQVTEQVVKGLRFGLRRNLVVSVECEADLAMNSYPGPYGQVLTNLVLNSAVHAFPDGARGSVHIAAQASGKHNVEVLFSDDGCGMSSEVKRQVFDPFFTTRRDQGSTGLGLHIVHNIVTNRLGGRINLETRPGAGTKIRIIVPREAPFAAE</sequence>
<dbReference type="PROSITE" id="PS50109">
    <property type="entry name" value="HIS_KIN"/>
    <property type="match status" value="1"/>
</dbReference>
<dbReference type="GO" id="GO:0000155">
    <property type="term" value="F:phosphorelay sensor kinase activity"/>
    <property type="evidence" value="ECO:0007669"/>
    <property type="project" value="InterPro"/>
</dbReference>
<evidence type="ECO:0000313" key="7">
    <source>
        <dbReference type="Proteomes" id="UP000051913"/>
    </source>
</evidence>
<dbReference type="Gene3D" id="1.10.287.130">
    <property type="match status" value="1"/>
</dbReference>
<evidence type="ECO:0000256" key="4">
    <source>
        <dbReference type="SAM" id="MobiDB-lite"/>
    </source>
</evidence>
<dbReference type="SUPFAM" id="SSF47384">
    <property type="entry name" value="Homodimeric domain of signal transducing histidine kinase"/>
    <property type="match status" value="1"/>
</dbReference>
<name>A0A0R3KY18_9BRAD</name>
<dbReference type="Pfam" id="PF13185">
    <property type="entry name" value="GAF_2"/>
    <property type="match status" value="1"/>
</dbReference>
<dbReference type="InterPro" id="IPR003018">
    <property type="entry name" value="GAF"/>
</dbReference>
<dbReference type="InterPro" id="IPR003594">
    <property type="entry name" value="HATPase_dom"/>
</dbReference>
<dbReference type="InterPro" id="IPR003661">
    <property type="entry name" value="HisK_dim/P_dom"/>
</dbReference>
<gene>
    <name evidence="6" type="ORF">CP49_27990</name>
</gene>
<dbReference type="InterPro" id="IPR004358">
    <property type="entry name" value="Sig_transdc_His_kin-like_C"/>
</dbReference>
<proteinExistence type="predicted"/>
<feature type="domain" description="Histidine kinase" evidence="5">
    <location>
        <begin position="267"/>
        <end position="498"/>
    </location>
</feature>
<dbReference type="PRINTS" id="PR00344">
    <property type="entry name" value="BCTRLSENSOR"/>
</dbReference>
<evidence type="ECO:0000256" key="3">
    <source>
        <dbReference type="ARBA" id="ARBA00022553"/>
    </source>
</evidence>
<dbReference type="InterPro" id="IPR036890">
    <property type="entry name" value="HATPase_C_sf"/>
</dbReference>
<organism evidence="6 7">
    <name type="scientific">Bradyrhizobium valentinum</name>
    <dbReference type="NCBI Taxonomy" id="1518501"/>
    <lineage>
        <taxon>Bacteria</taxon>
        <taxon>Pseudomonadati</taxon>
        <taxon>Pseudomonadota</taxon>
        <taxon>Alphaproteobacteria</taxon>
        <taxon>Hyphomicrobiales</taxon>
        <taxon>Nitrobacteraceae</taxon>
        <taxon>Bradyrhizobium</taxon>
    </lineage>
</organism>
<comment type="caution">
    <text evidence="6">The sequence shown here is derived from an EMBL/GenBank/DDBJ whole genome shotgun (WGS) entry which is preliminary data.</text>
</comment>
<dbReference type="InterPro" id="IPR005467">
    <property type="entry name" value="His_kinase_dom"/>
</dbReference>
<dbReference type="EC" id="2.7.13.3" evidence="2"/>